<proteinExistence type="predicted"/>
<feature type="compositionally biased region" description="Low complexity" evidence="1">
    <location>
        <begin position="515"/>
        <end position="530"/>
    </location>
</feature>
<feature type="compositionally biased region" description="Basic and acidic residues" evidence="1">
    <location>
        <begin position="254"/>
        <end position="275"/>
    </location>
</feature>
<dbReference type="Proteomes" id="UP000316598">
    <property type="component" value="Unassembled WGS sequence"/>
</dbReference>
<feature type="region of interest" description="Disordered" evidence="1">
    <location>
        <begin position="509"/>
        <end position="530"/>
    </location>
</feature>
<evidence type="ECO:0000256" key="2">
    <source>
        <dbReference type="SAM" id="SignalP"/>
    </source>
</evidence>
<comment type="caution">
    <text evidence="3">The sequence shown here is derived from an EMBL/GenBank/DDBJ whole genome shotgun (WGS) entry which is preliminary data.</text>
</comment>
<accession>A0A5C5WU79</accession>
<gene>
    <name evidence="3" type="ORF">Pla22_19190</name>
</gene>
<evidence type="ECO:0000256" key="1">
    <source>
        <dbReference type="SAM" id="MobiDB-lite"/>
    </source>
</evidence>
<keyword evidence="4" id="KW-1185">Reference proteome</keyword>
<evidence type="ECO:0000313" key="3">
    <source>
        <dbReference type="EMBL" id="TWT54277.1"/>
    </source>
</evidence>
<feature type="compositionally biased region" description="Basic and acidic residues" evidence="1">
    <location>
        <begin position="339"/>
        <end position="362"/>
    </location>
</feature>
<sequence precursor="true">MMKRSLFLVFCVFLAWQHVAMGPSFGVPFASGQDDSAQEGGDEAALAQRQLGVANRYQRLEELLLRLADVEAAENPERAALLRRAARQSRDKFVLEKLQTASESLRNQEFQKAVESQGDAQEQLASLLKLLMSEDRSKRIRDEKERYAKLIKDLKRNLNNQRSARARTENGADLKQVEKEQKDVTQRSQELNDRMKDEGDENASDFESDDQAKPEDQAADSESKSGDDESNDGQTKEPGEMQQGESEQSESEQSESKQGKSKEGESKEAESKESPSAESESQQGESQQGESQQGESQQGEQQQGQSQQSDQSQPQTPEQPKTPEQEVQQQLEQAIKKMQQAEEELKKAQREPATEKQREAEENLRAAIDRLEQILRQLREEEMQRELAKLESRLRKMAQMQVDVLEKTKLLASVPKSQRDRTTDLKAGDLAFDEKKITLEADRAMLLLREEGSSVAFPEVVSQIRADTARVAERLARAQIDTVTQGIQQDILAALEEMIAALQKAQRDLEKQRQEQQQGQPGQPGQGEQPLVEAIAELKLLRTMETRIKSTTDRYSGLLESGESSGDEVLPLLQDLSERQNRLYQITRDLVLKRNQ</sequence>
<name>A0A5C5WU79_9BACT</name>
<feature type="compositionally biased region" description="Basic and acidic residues" evidence="1">
    <location>
        <begin position="166"/>
        <end position="197"/>
    </location>
</feature>
<feature type="compositionally biased region" description="Acidic residues" evidence="1">
    <location>
        <begin position="198"/>
        <end position="209"/>
    </location>
</feature>
<reference evidence="3 4" key="1">
    <citation type="submission" date="2019-02" db="EMBL/GenBank/DDBJ databases">
        <title>Deep-cultivation of Planctomycetes and their phenomic and genomic characterization uncovers novel biology.</title>
        <authorList>
            <person name="Wiegand S."/>
            <person name="Jogler M."/>
            <person name="Boedeker C."/>
            <person name="Pinto D."/>
            <person name="Vollmers J."/>
            <person name="Rivas-Marin E."/>
            <person name="Kohn T."/>
            <person name="Peeters S.H."/>
            <person name="Heuer A."/>
            <person name="Rast P."/>
            <person name="Oberbeckmann S."/>
            <person name="Bunk B."/>
            <person name="Jeske O."/>
            <person name="Meyerdierks A."/>
            <person name="Storesund J.E."/>
            <person name="Kallscheuer N."/>
            <person name="Luecker S."/>
            <person name="Lage O.M."/>
            <person name="Pohl T."/>
            <person name="Merkel B.J."/>
            <person name="Hornburger P."/>
            <person name="Mueller R.-W."/>
            <person name="Bruemmer F."/>
            <person name="Labrenz M."/>
            <person name="Spormann A.M."/>
            <person name="Op Den Camp H."/>
            <person name="Overmann J."/>
            <person name="Amann R."/>
            <person name="Jetten M.S.M."/>
            <person name="Mascher T."/>
            <person name="Medema M.H."/>
            <person name="Devos D.P."/>
            <person name="Kaster A.-K."/>
            <person name="Ovreas L."/>
            <person name="Rohde M."/>
            <person name="Galperin M.Y."/>
            <person name="Jogler C."/>
        </authorList>
    </citation>
    <scope>NUCLEOTIDE SEQUENCE [LARGE SCALE GENOMIC DNA]</scope>
    <source>
        <strain evidence="3 4">Pla22</strain>
    </source>
</reference>
<dbReference type="RefSeq" id="WP_242631895.1">
    <property type="nucleotide sequence ID" value="NZ_SJPI01000001.1"/>
</dbReference>
<feature type="compositionally biased region" description="Low complexity" evidence="1">
    <location>
        <begin position="276"/>
        <end position="319"/>
    </location>
</feature>
<evidence type="ECO:0000313" key="4">
    <source>
        <dbReference type="Proteomes" id="UP000316598"/>
    </source>
</evidence>
<evidence type="ECO:0008006" key="5">
    <source>
        <dbReference type="Google" id="ProtNLM"/>
    </source>
</evidence>
<organism evidence="3 4">
    <name type="scientific">Rubripirellula amarantea</name>
    <dbReference type="NCBI Taxonomy" id="2527999"/>
    <lineage>
        <taxon>Bacteria</taxon>
        <taxon>Pseudomonadati</taxon>
        <taxon>Planctomycetota</taxon>
        <taxon>Planctomycetia</taxon>
        <taxon>Pirellulales</taxon>
        <taxon>Pirellulaceae</taxon>
        <taxon>Rubripirellula</taxon>
    </lineage>
</organism>
<protein>
    <recommendedName>
        <fullName evidence="5">Chromosome partition protein Smc</fullName>
    </recommendedName>
</protein>
<keyword evidence="2" id="KW-0732">Signal</keyword>
<feature type="signal peptide" evidence="2">
    <location>
        <begin position="1"/>
        <end position="20"/>
    </location>
</feature>
<dbReference type="EMBL" id="SJPI01000001">
    <property type="protein sequence ID" value="TWT54277.1"/>
    <property type="molecule type" value="Genomic_DNA"/>
</dbReference>
<feature type="region of interest" description="Disordered" evidence="1">
    <location>
        <begin position="161"/>
        <end position="362"/>
    </location>
</feature>
<feature type="compositionally biased region" description="Basic and acidic residues" evidence="1">
    <location>
        <begin position="210"/>
        <end position="227"/>
    </location>
</feature>
<dbReference type="AlphaFoldDB" id="A0A5C5WU79"/>
<feature type="chain" id="PRO_5022758155" description="Chromosome partition protein Smc" evidence="2">
    <location>
        <begin position="21"/>
        <end position="596"/>
    </location>
</feature>